<name>A0A1M6BHK0_9CLOT</name>
<proteinExistence type="inferred from homology"/>
<evidence type="ECO:0000256" key="6">
    <source>
        <dbReference type="ARBA" id="ARBA00022833"/>
    </source>
</evidence>
<dbReference type="Pfam" id="PF07504">
    <property type="entry name" value="FTP"/>
    <property type="match status" value="1"/>
</dbReference>
<keyword evidence="7 11" id="KW-0482">Metalloprotease</keyword>
<feature type="chain" id="PRO_5012838855" evidence="9">
    <location>
        <begin position="26"/>
        <end position="780"/>
    </location>
</feature>
<keyword evidence="3" id="KW-0479">Metal-binding</keyword>
<dbReference type="SUPFAM" id="SSF55486">
    <property type="entry name" value="Metalloproteases ('zincins'), catalytic domain"/>
    <property type="match status" value="1"/>
</dbReference>
<dbReference type="GO" id="GO:0005975">
    <property type="term" value="P:carbohydrate metabolic process"/>
    <property type="evidence" value="ECO:0007669"/>
    <property type="project" value="InterPro"/>
</dbReference>
<evidence type="ECO:0000259" key="10">
    <source>
        <dbReference type="SMART" id="SM00495"/>
    </source>
</evidence>
<dbReference type="Gene3D" id="2.10.10.20">
    <property type="entry name" value="Carbohydrate-binding module superfamily 5/12"/>
    <property type="match status" value="1"/>
</dbReference>
<sequence length="780" mass="85582">MKRKIAFLVSLFLATTVITPISANAQEKKGYLKSLIEAQSYTSDKGLFIQWDESKNVPRFISGNLSESAITSNDSVQKYLQENLDSFNLKGGTFKLINTEKDKLGFTHYKYQFQVDGISVYGSEVIVHVNKDGIINTINGQTEPSLPIAQYSKNYKVSKDVALKNALKEVKVKEDKVTKNKIDSVIYESNKKWYSVYQVNLAGQGFNWIVFVDGESGKTIDKYDNLAHEAAVGTGVGQRGDTKTLNINSIGNGYNLEDVSRPGKVTTYDADNGINVPGDIVKSNTTTFNTDREAAAVDAHYYVGKSYEYFKNNFGREGFDGRGGALKVTVHYDEDYLNAYFDGYDQLVFGDGDGKIAGNFAKAFDVVSHEFTHGVTENSAKLTYRNQSGALNESFSDVFGVVIENKPQDFWTMGEDLTIPGQPIKVARSLSNPKLYGQPDNMSGYVNTTSDAGGVHTNSGIPNKAFYNIATAIGTNKAASIYYRALTSYLFSSANFTDARSAVEKAAFDLYGANEKWYASKGFYDVGIGKDPGANPGTNQTLKAANISVDNANNTGNYNLKLVIPKDNTARTVKLIENSVTTILSQNIDVTLNDVVINKAFSNKEAGSYNYLAEVSDGTKTVTSEIKVTVTKSQVPVLQGAELSVDKPINDGNYVISIKLPNNNTAKTVKLFENTAIRPVLTKSVSVVENPLSITKVFSNKKEGLYNYKVEVSDGKTVKTDTIVVNVKKSKLGISSWEENGVYKIGDKVIYKDNSYTCIQSHNALPNWTPDIVPALWGKQ</sequence>
<keyword evidence="4 9" id="KW-0732">Signal</keyword>
<evidence type="ECO:0000313" key="12">
    <source>
        <dbReference type="Proteomes" id="UP000184310"/>
    </source>
</evidence>
<reference evidence="11 12" key="1">
    <citation type="submission" date="2016-11" db="EMBL/GenBank/DDBJ databases">
        <authorList>
            <person name="Jaros S."/>
            <person name="Januszkiewicz K."/>
            <person name="Wedrychowicz H."/>
        </authorList>
    </citation>
    <scope>NUCLEOTIDE SEQUENCE [LARGE SCALE GENOMIC DNA]</scope>
    <source>
        <strain evidence="11 12">DSM 21758</strain>
    </source>
</reference>
<dbReference type="GO" id="GO:0004222">
    <property type="term" value="F:metalloendopeptidase activity"/>
    <property type="evidence" value="ECO:0007669"/>
    <property type="project" value="InterPro"/>
</dbReference>
<evidence type="ECO:0000256" key="8">
    <source>
        <dbReference type="PIRSR" id="PIRSR623612-1"/>
    </source>
</evidence>
<dbReference type="GO" id="GO:0006508">
    <property type="term" value="P:proteolysis"/>
    <property type="evidence" value="ECO:0007669"/>
    <property type="project" value="UniProtKB-KW"/>
</dbReference>
<dbReference type="PANTHER" id="PTHR33794">
    <property type="entry name" value="BACILLOLYSIN"/>
    <property type="match status" value="1"/>
</dbReference>
<dbReference type="RefSeq" id="WP_072984683.1">
    <property type="nucleotide sequence ID" value="NZ_FQZB01000003.1"/>
</dbReference>
<evidence type="ECO:0000256" key="9">
    <source>
        <dbReference type="SAM" id="SignalP"/>
    </source>
</evidence>
<feature type="active site" description="Proton donor" evidence="8">
    <location>
        <position position="456"/>
    </location>
</feature>
<dbReference type="Gene3D" id="3.10.450.490">
    <property type="match status" value="1"/>
</dbReference>
<dbReference type="InterPro" id="IPR036573">
    <property type="entry name" value="CBM_sf_5/12"/>
</dbReference>
<dbReference type="InterPro" id="IPR003610">
    <property type="entry name" value="CBM5/12"/>
</dbReference>
<dbReference type="InterPro" id="IPR050728">
    <property type="entry name" value="Zinc_Metalloprotease_M4"/>
</dbReference>
<dbReference type="STRING" id="1121302.SAMN02745163_00362"/>
<gene>
    <name evidence="11" type="ORF">SAMN02745163_00362</name>
</gene>
<dbReference type="InterPro" id="IPR027268">
    <property type="entry name" value="Peptidase_M4/M1_CTD_sf"/>
</dbReference>
<dbReference type="InterPro" id="IPR023612">
    <property type="entry name" value="Peptidase_M4"/>
</dbReference>
<dbReference type="GO" id="GO:0030246">
    <property type="term" value="F:carbohydrate binding"/>
    <property type="evidence" value="ECO:0007669"/>
    <property type="project" value="InterPro"/>
</dbReference>
<dbReference type="AlphaFoldDB" id="A0A1M6BHK0"/>
<dbReference type="Proteomes" id="UP000184310">
    <property type="component" value="Unassembled WGS sequence"/>
</dbReference>
<feature type="domain" description="Chitin-binding type-3" evidence="10">
    <location>
        <begin position="734"/>
        <end position="780"/>
    </location>
</feature>
<evidence type="ECO:0000313" key="11">
    <source>
        <dbReference type="EMBL" id="SHI48157.1"/>
    </source>
</evidence>
<dbReference type="GO" id="GO:0004553">
    <property type="term" value="F:hydrolase activity, hydrolyzing O-glycosyl compounds"/>
    <property type="evidence" value="ECO:0007669"/>
    <property type="project" value="InterPro"/>
</dbReference>
<accession>A0A1M6BHK0</accession>
<feature type="active site" evidence="8">
    <location>
        <position position="370"/>
    </location>
</feature>
<dbReference type="EMBL" id="FQZB01000003">
    <property type="protein sequence ID" value="SHI48157.1"/>
    <property type="molecule type" value="Genomic_DNA"/>
</dbReference>
<dbReference type="PRINTS" id="PR00730">
    <property type="entry name" value="THERMOLYSIN"/>
</dbReference>
<dbReference type="GO" id="GO:0046872">
    <property type="term" value="F:metal ion binding"/>
    <property type="evidence" value="ECO:0007669"/>
    <property type="project" value="UniProtKB-KW"/>
</dbReference>
<dbReference type="Pfam" id="PF02839">
    <property type="entry name" value="CBM_5_12"/>
    <property type="match status" value="1"/>
</dbReference>
<organism evidence="11 12">
    <name type="scientific">Clostridium cavendishii DSM 21758</name>
    <dbReference type="NCBI Taxonomy" id="1121302"/>
    <lineage>
        <taxon>Bacteria</taxon>
        <taxon>Bacillati</taxon>
        <taxon>Bacillota</taxon>
        <taxon>Clostridia</taxon>
        <taxon>Eubacteriales</taxon>
        <taxon>Clostridiaceae</taxon>
        <taxon>Clostridium</taxon>
    </lineage>
</organism>
<dbReference type="InterPro" id="IPR011096">
    <property type="entry name" value="FTP_domain"/>
</dbReference>
<evidence type="ECO:0000256" key="4">
    <source>
        <dbReference type="ARBA" id="ARBA00022729"/>
    </source>
</evidence>
<evidence type="ECO:0000256" key="7">
    <source>
        <dbReference type="ARBA" id="ARBA00023049"/>
    </source>
</evidence>
<feature type="signal peptide" evidence="9">
    <location>
        <begin position="1"/>
        <end position="25"/>
    </location>
</feature>
<keyword evidence="6" id="KW-0862">Zinc</keyword>
<keyword evidence="5" id="KW-0378">Hydrolase</keyword>
<evidence type="ECO:0000256" key="3">
    <source>
        <dbReference type="ARBA" id="ARBA00022723"/>
    </source>
</evidence>
<dbReference type="Pfam" id="PF01447">
    <property type="entry name" value="Peptidase_M4"/>
    <property type="match status" value="1"/>
</dbReference>
<evidence type="ECO:0000256" key="1">
    <source>
        <dbReference type="ARBA" id="ARBA00009388"/>
    </source>
</evidence>
<dbReference type="InterPro" id="IPR001570">
    <property type="entry name" value="Peptidase_M4_C_domain"/>
</dbReference>
<keyword evidence="2 11" id="KW-0645">Protease</keyword>
<dbReference type="CDD" id="cd12214">
    <property type="entry name" value="ChiA1_BD"/>
    <property type="match status" value="1"/>
</dbReference>
<dbReference type="SMART" id="SM00495">
    <property type="entry name" value="ChtBD3"/>
    <property type="match status" value="1"/>
</dbReference>
<keyword evidence="12" id="KW-1185">Reference proteome</keyword>
<comment type="similarity">
    <text evidence="1">Belongs to the peptidase M4 family.</text>
</comment>
<dbReference type="InterPro" id="IPR013856">
    <property type="entry name" value="Peptidase_M4_domain"/>
</dbReference>
<dbReference type="GO" id="GO:0005576">
    <property type="term" value="C:extracellular region"/>
    <property type="evidence" value="ECO:0007669"/>
    <property type="project" value="InterPro"/>
</dbReference>
<dbReference type="Pfam" id="PF02868">
    <property type="entry name" value="Peptidase_M4_C"/>
    <property type="match status" value="1"/>
</dbReference>
<dbReference type="PANTHER" id="PTHR33794:SF1">
    <property type="entry name" value="BACILLOLYSIN"/>
    <property type="match status" value="1"/>
</dbReference>
<dbReference type="Gene3D" id="1.10.390.10">
    <property type="entry name" value="Neutral Protease Domain 2"/>
    <property type="match status" value="1"/>
</dbReference>
<protein>
    <submittedName>
        <fullName evidence="11">Zn-dependent metalloprotease</fullName>
    </submittedName>
</protein>
<evidence type="ECO:0000256" key="2">
    <source>
        <dbReference type="ARBA" id="ARBA00022670"/>
    </source>
</evidence>
<dbReference type="OrthoDB" id="291295at2"/>
<dbReference type="SUPFAM" id="SSF51055">
    <property type="entry name" value="Carbohydrate binding domain"/>
    <property type="match status" value="1"/>
</dbReference>
<evidence type="ECO:0000256" key="5">
    <source>
        <dbReference type="ARBA" id="ARBA00022801"/>
    </source>
</evidence>
<dbReference type="Gene3D" id="3.10.170.10">
    <property type="match status" value="1"/>
</dbReference>
<dbReference type="CDD" id="cd09597">
    <property type="entry name" value="M4_TLP"/>
    <property type="match status" value="1"/>
</dbReference>